<feature type="compositionally biased region" description="Acidic residues" evidence="1">
    <location>
        <begin position="71"/>
        <end position="82"/>
    </location>
</feature>
<proteinExistence type="predicted"/>
<gene>
    <name evidence="2" type="ORF">Amon01_001004200</name>
</gene>
<dbReference type="AlphaFoldDB" id="A0A9W6T9W5"/>
<name>A0A9W6T9W5_AMBMO</name>
<feature type="region of interest" description="Disordered" evidence="1">
    <location>
        <begin position="1"/>
        <end position="88"/>
    </location>
</feature>
<feature type="region of interest" description="Disordered" evidence="1">
    <location>
        <begin position="100"/>
        <end position="120"/>
    </location>
</feature>
<feature type="compositionally biased region" description="Basic and acidic residues" evidence="1">
    <location>
        <begin position="26"/>
        <end position="49"/>
    </location>
</feature>
<protein>
    <submittedName>
        <fullName evidence="2">Unnamed protein product</fullName>
    </submittedName>
</protein>
<evidence type="ECO:0000313" key="2">
    <source>
        <dbReference type="EMBL" id="GME83386.1"/>
    </source>
</evidence>
<reference evidence="2" key="1">
    <citation type="submission" date="2023-04" db="EMBL/GenBank/DDBJ databases">
        <title>Ambrosiozyma monospora NBRC 1965.</title>
        <authorList>
            <person name="Ichikawa N."/>
            <person name="Sato H."/>
            <person name="Tonouchi N."/>
        </authorList>
    </citation>
    <scope>NUCLEOTIDE SEQUENCE</scope>
    <source>
        <strain evidence="2">NBRC 1965</strain>
    </source>
</reference>
<dbReference type="EMBL" id="BSXU01016411">
    <property type="protein sequence ID" value="GME83386.1"/>
    <property type="molecule type" value="Genomic_DNA"/>
</dbReference>
<accession>A0A9W6T9W5</accession>
<sequence>MSSRNSEILKMLNKERSKSHKLLGSSKKDLVEKKRKWDSTMKHMEEYSSPKKKKKKKESGSGSGSKPREVELDDSSSEDEFEDKFGGKFSEDESIQKFLAFKKSKKSKESKESKESGTNS</sequence>
<keyword evidence="3" id="KW-1185">Reference proteome</keyword>
<evidence type="ECO:0000313" key="3">
    <source>
        <dbReference type="Proteomes" id="UP001165063"/>
    </source>
</evidence>
<feature type="compositionally biased region" description="Basic and acidic residues" evidence="1">
    <location>
        <begin position="107"/>
        <end position="120"/>
    </location>
</feature>
<evidence type="ECO:0000256" key="1">
    <source>
        <dbReference type="SAM" id="MobiDB-lite"/>
    </source>
</evidence>
<dbReference type="Proteomes" id="UP001165063">
    <property type="component" value="Unassembled WGS sequence"/>
</dbReference>
<organism evidence="2 3">
    <name type="scientific">Ambrosiozyma monospora</name>
    <name type="common">Yeast</name>
    <name type="synonym">Endomycopsis monosporus</name>
    <dbReference type="NCBI Taxonomy" id="43982"/>
    <lineage>
        <taxon>Eukaryota</taxon>
        <taxon>Fungi</taxon>
        <taxon>Dikarya</taxon>
        <taxon>Ascomycota</taxon>
        <taxon>Saccharomycotina</taxon>
        <taxon>Pichiomycetes</taxon>
        <taxon>Pichiales</taxon>
        <taxon>Pichiaceae</taxon>
        <taxon>Ambrosiozyma</taxon>
    </lineage>
</organism>
<comment type="caution">
    <text evidence="2">The sequence shown here is derived from an EMBL/GenBank/DDBJ whole genome shotgun (WGS) entry which is preliminary data.</text>
</comment>